<dbReference type="GO" id="GO:0005886">
    <property type="term" value="C:plasma membrane"/>
    <property type="evidence" value="ECO:0007669"/>
    <property type="project" value="UniProtKB-SubCell"/>
</dbReference>
<keyword evidence="8 9" id="KW-0012">Acyltransferase</keyword>
<keyword evidence="4 9" id="KW-0812">Transmembrane</keyword>
<dbReference type="Pfam" id="PF03279">
    <property type="entry name" value="Lip_A_acyltrans"/>
    <property type="match status" value="1"/>
</dbReference>
<feature type="transmembrane region" description="Helical" evidence="9">
    <location>
        <begin position="39"/>
        <end position="72"/>
    </location>
</feature>
<dbReference type="AlphaFoldDB" id="A0A653K6H6"/>
<keyword evidence="7 9" id="KW-0472">Membrane</keyword>
<evidence type="ECO:0000256" key="2">
    <source>
        <dbReference type="ARBA" id="ARBA00022519"/>
    </source>
</evidence>
<proteinExistence type="inferred from homology"/>
<accession>A0A653K6H6</accession>
<dbReference type="EC" id="2.3.1.241" evidence="9"/>
<dbReference type="GO" id="GO:0036104">
    <property type="term" value="P:Kdo2-lipid A biosynthetic process"/>
    <property type="evidence" value="ECO:0007669"/>
    <property type="project" value="UniProtKB-UniRule"/>
</dbReference>
<comment type="catalytic activity">
    <reaction evidence="9">
        <text>an alpha-Kdo-(2-&gt;4)-alpha-Kdo-(2-&gt;6)-lipid IVA + a fatty acyl-[ACP] = an alpha-Kdo-(2-&gt;4)-alpha-Kdo-(2-&gt;6)-(acyl)-lipid IVA + holo-[ACP]</text>
        <dbReference type="Rhea" id="RHEA:69396"/>
        <dbReference type="Rhea" id="RHEA-COMP:9685"/>
        <dbReference type="Rhea" id="RHEA-COMP:14125"/>
        <dbReference type="ChEBI" id="CHEBI:64479"/>
        <dbReference type="ChEBI" id="CHEBI:138651"/>
        <dbReference type="ChEBI" id="CHEBI:176429"/>
        <dbReference type="ChEBI" id="CHEBI:176430"/>
        <dbReference type="EC" id="2.3.1.241"/>
    </reaction>
</comment>
<evidence type="ECO:0000256" key="4">
    <source>
        <dbReference type="ARBA" id="ARBA00022692"/>
    </source>
</evidence>
<evidence type="ECO:0000256" key="3">
    <source>
        <dbReference type="ARBA" id="ARBA00022679"/>
    </source>
</evidence>
<keyword evidence="6 9" id="KW-1133">Transmembrane helix</keyword>
<comment type="similarity">
    <text evidence="9">Belongs to the LpxL/LpxM/LpxP family.</text>
</comment>
<dbReference type="PIRSF" id="PIRSF026649">
    <property type="entry name" value="MsbB"/>
    <property type="match status" value="1"/>
</dbReference>
<organism evidence="10 11">
    <name type="scientific">Acinetobacter proteolyticus</name>
    <dbReference type="NCBI Taxonomy" id="1776741"/>
    <lineage>
        <taxon>Bacteria</taxon>
        <taxon>Pseudomonadati</taxon>
        <taxon>Pseudomonadota</taxon>
        <taxon>Gammaproteobacteria</taxon>
        <taxon>Moraxellales</taxon>
        <taxon>Moraxellaceae</taxon>
        <taxon>Acinetobacter</taxon>
    </lineage>
</organism>
<comment type="pathway">
    <text evidence="9">Glycolipid biosynthesis; KDO(2)-lipid A biosynthesis; KDO(2)-lipid A from CMP-3-deoxy-D-manno-octulosonate and lipid IV(A): step 3/4.</text>
</comment>
<evidence type="ECO:0000256" key="9">
    <source>
        <dbReference type="HAMAP-Rule" id="MF_01942"/>
    </source>
</evidence>
<dbReference type="PANTHER" id="PTHR30606:SF9">
    <property type="entry name" value="LIPID A BIOSYNTHESIS LAUROYLTRANSFERASE"/>
    <property type="match status" value="1"/>
</dbReference>
<dbReference type="Proteomes" id="UP000430404">
    <property type="component" value="Unassembled WGS sequence"/>
</dbReference>
<keyword evidence="5 9" id="KW-0448">Lipopolysaccharide biosynthesis</keyword>
<evidence type="ECO:0000256" key="6">
    <source>
        <dbReference type="ARBA" id="ARBA00022989"/>
    </source>
</evidence>
<feature type="short sequence motif" description="HXXXXD motif" evidence="9">
    <location>
        <begin position="151"/>
        <end position="156"/>
    </location>
</feature>
<evidence type="ECO:0000256" key="1">
    <source>
        <dbReference type="ARBA" id="ARBA00022475"/>
    </source>
</evidence>
<keyword evidence="10" id="KW-0346">Stress response</keyword>
<dbReference type="CDD" id="cd07984">
    <property type="entry name" value="LPLAT_LABLAT-like"/>
    <property type="match status" value="1"/>
</dbReference>
<dbReference type="PANTHER" id="PTHR30606">
    <property type="entry name" value="LIPID A BIOSYNTHESIS LAUROYL ACYLTRANSFERASE"/>
    <property type="match status" value="1"/>
</dbReference>
<dbReference type="GO" id="GO:0009103">
    <property type="term" value="P:lipopolysaccharide biosynthetic process"/>
    <property type="evidence" value="ECO:0007669"/>
    <property type="project" value="UniProtKB-UniRule"/>
</dbReference>
<evidence type="ECO:0000256" key="8">
    <source>
        <dbReference type="ARBA" id="ARBA00023315"/>
    </source>
</evidence>
<comment type="pathway">
    <text evidence="9">Bacterial outer membrane biogenesis; lipopolysaccharide biosynthesis.</text>
</comment>
<keyword evidence="2 9" id="KW-0997">Cell inner membrane</keyword>
<evidence type="ECO:0000313" key="10">
    <source>
        <dbReference type="EMBL" id="VXA56217.1"/>
    </source>
</evidence>
<evidence type="ECO:0000313" key="11">
    <source>
        <dbReference type="Proteomes" id="UP000430404"/>
    </source>
</evidence>
<dbReference type="HAMAP" id="MF_01942">
    <property type="entry name" value="Lipid_A_LpxL_LpxP"/>
    <property type="match status" value="1"/>
</dbReference>
<reference evidence="10 11" key="1">
    <citation type="submission" date="2019-10" db="EMBL/GenBank/DDBJ databases">
        <authorList>
            <person name="Karimi E."/>
        </authorList>
    </citation>
    <scope>NUCLEOTIDE SEQUENCE [LARGE SCALE GENOMIC DNA]</scope>
    <source>
        <strain evidence="10">Acinetobacter sp. 8BE</strain>
    </source>
</reference>
<dbReference type="GO" id="GO:0008913">
    <property type="term" value="F:Kdo2-lipid IVA acyltransferase activity"/>
    <property type="evidence" value="ECO:0007669"/>
    <property type="project" value="UniProtKB-EC"/>
</dbReference>
<keyword evidence="3 9" id="KW-0808">Transferase</keyword>
<sequence length="326" mass="38186">MLHCCKIQRYSFFEFMSQKQPYIPGEFQWAFLLPKYWKIWIAITFLMLLAVLPWAIQWRLAHGLAALCWRLLKSRRKTTLRNLELCFPEWSPAEVEAQAKQVFVDMMLGVFETLNAWYCPKWFKGRHSIEGLEYITDAKAQGKGVLLLGTHSTLLDAGGYICAQYFEPDVVYRPQNNPLLDMLIYRCRATIYQHQIDHDDMRGLIRRLKDGGAIWYSPDQDFGLKQGVMAPFFGVPAATVTAHRRLLKISKAVAIPLYFYRYGDVRNPQYKVLIEPVVDNMPSEDEVDDAIRVNNIIEAQLRIAPTQWMWFHRRFKTRAEGYDKVY</sequence>
<comment type="subcellular location">
    <subcellularLocation>
        <location evidence="9">Cell inner membrane</location>
        <topology evidence="9">Single-pass membrane protein</topology>
    </subcellularLocation>
</comment>
<protein>
    <recommendedName>
        <fullName evidence="9">Lipid A biosynthesis acyltransferase</fullName>
        <ecNumber evidence="9">2.3.1.241</ecNumber>
    </recommendedName>
    <alternativeName>
        <fullName evidence="9">Kdo(2)-lipid IV(A) acyltransferase</fullName>
    </alternativeName>
</protein>
<dbReference type="UniPathway" id="UPA00030"/>
<dbReference type="InterPro" id="IPR004960">
    <property type="entry name" value="LipA_acyltrans"/>
</dbReference>
<dbReference type="UniPathway" id="UPA00360">
    <property type="reaction ID" value="UER00485"/>
</dbReference>
<evidence type="ECO:0000256" key="5">
    <source>
        <dbReference type="ARBA" id="ARBA00022985"/>
    </source>
</evidence>
<name>A0A653K6H6_9GAMM</name>
<gene>
    <name evidence="10" type="primary">lpxP</name>
    <name evidence="9" type="synonym">lpxL</name>
    <name evidence="10" type="ORF">ACI8B_280141</name>
</gene>
<dbReference type="InterPro" id="IPR011920">
    <property type="entry name" value="Lipid_A_LpxL_LpxP"/>
</dbReference>
<evidence type="ECO:0000256" key="7">
    <source>
        <dbReference type="ARBA" id="ARBA00023136"/>
    </source>
</evidence>
<keyword evidence="1 9" id="KW-1003">Cell membrane</keyword>
<dbReference type="EMBL" id="CABWKZ010000021">
    <property type="protein sequence ID" value="VXA56217.1"/>
    <property type="molecule type" value="Genomic_DNA"/>
</dbReference>
<dbReference type="GO" id="GO:0009245">
    <property type="term" value="P:lipid A biosynthetic process"/>
    <property type="evidence" value="ECO:0007669"/>
    <property type="project" value="InterPro"/>
</dbReference>
<comment type="function">
    <text evidence="9">Catalyzes the transfer of an acyl chain from an acyl-[acyl-carrier-protein] (ACP) to a Kdo(2)-lipid IV(A) to form a Kdo(2)-(acyl)-lipid IV(A).</text>
</comment>